<dbReference type="InterPro" id="IPR003439">
    <property type="entry name" value="ABC_transporter-like_ATP-bd"/>
</dbReference>
<dbReference type="PROSITE" id="PS00211">
    <property type="entry name" value="ABC_TRANSPORTER_1"/>
    <property type="match status" value="1"/>
</dbReference>
<protein>
    <submittedName>
        <fullName evidence="5">ABC transporter ATP-binding protein</fullName>
    </submittedName>
</protein>
<dbReference type="InterPro" id="IPR015854">
    <property type="entry name" value="ABC_transpr_LolD-like"/>
</dbReference>
<dbReference type="SMART" id="SM00382">
    <property type="entry name" value="AAA"/>
    <property type="match status" value="1"/>
</dbReference>
<dbReference type="RefSeq" id="WP_256613191.1">
    <property type="nucleotide sequence ID" value="NZ_JANIBK010000001.1"/>
</dbReference>
<dbReference type="Proteomes" id="UP001524586">
    <property type="component" value="Unassembled WGS sequence"/>
</dbReference>
<dbReference type="EMBL" id="JANIBK010000001">
    <property type="protein sequence ID" value="MCQ8126870.1"/>
    <property type="molecule type" value="Genomic_DNA"/>
</dbReference>
<dbReference type="Gene3D" id="3.40.50.300">
    <property type="entry name" value="P-loop containing nucleotide triphosphate hydrolases"/>
    <property type="match status" value="1"/>
</dbReference>
<organism evidence="5 6">
    <name type="scientific">Methylomonas rivi</name>
    <dbReference type="NCBI Taxonomy" id="2952226"/>
    <lineage>
        <taxon>Bacteria</taxon>
        <taxon>Pseudomonadati</taxon>
        <taxon>Pseudomonadota</taxon>
        <taxon>Gammaproteobacteria</taxon>
        <taxon>Methylococcales</taxon>
        <taxon>Methylococcaceae</taxon>
        <taxon>Methylomonas</taxon>
    </lineage>
</organism>
<keyword evidence="2" id="KW-0547">Nucleotide-binding</keyword>
<evidence type="ECO:0000256" key="1">
    <source>
        <dbReference type="ARBA" id="ARBA00022448"/>
    </source>
</evidence>
<dbReference type="PROSITE" id="PS50893">
    <property type="entry name" value="ABC_TRANSPORTER_2"/>
    <property type="match status" value="1"/>
</dbReference>
<accession>A0ABT1TZ67</accession>
<sequence>MKKIIELKQVYKAYPQAGAPQTVLHDINLAIFPGEFVAIVGPSGNGKSTLLNLLTGIDHPSRGQVIVNGAALRELSNEKLTRWRGANVGIVFQFFQLLPTLNLLQNTVLPMDFLGKLPKRQRRERAMQLLEQVGLADAADRLPSQVSGGQQQRAAIARALANDPPLIVADEPTGNLDAATADAVFDLFAHLRDQGKTLVMVTHNEALADAASRKLEIRSGRIHADTPARVG</sequence>
<feature type="domain" description="ABC transporter" evidence="4">
    <location>
        <begin position="5"/>
        <end position="230"/>
    </location>
</feature>
<dbReference type="GO" id="GO:0005524">
    <property type="term" value="F:ATP binding"/>
    <property type="evidence" value="ECO:0007669"/>
    <property type="project" value="UniProtKB-KW"/>
</dbReference>
<reference evidence="5 6" key="1">
    <citation type="submission" date="2022-07" db="EMBL/GenBank/DDBJ databases">
        <title>Methylomonas rivi sp. nov., Methylomonas rosea sp. nov., Methylomonas aureus sp. nov. and Methylomonas subterranea sp. nov., four novel methanotrophs isolated from a freshwater creek and the deep terrestrial subsurface.</title>
        <authorList>
            <person name="Abin C."/>
            <person name="Sankaranarayanan K."/>
            <person name="Garner C."/>
            <person name="Sindelar R."/>
            <person name="Kotary K."/>
            <person name="Garner R."/>
            <person name="Barclay S."/>
            <person name="Lawson P."/>
            <person name="Krumholz L."/>
        </authorList>
    </citation>
    <scope>NUCLEOTIDE SEQUENCE [LARGE SCALE GENOMIC DNA]</scope>
    <source>
        <strain evidence="5 6">WSC-6</strain>
    </source>
</reference>
<gene>
    <name evidence="5" type="ORF">NP596_00255</name>
</gene>
<keyword evidence="1" id="KW-0813">Transport</keyword>
<evidence type="ECO:0000256" key="3">
    <source>
        <dbReference type="ARBA" id="ARBA00022840"/>
    </source>
</evidence>
<evidence type="ECO:0000313" key="5">
    <source>
        <dbReference type="EMBL" id="MCQ8126870.1"/>
    </source>
</evidence>
<evidence type="ECO:0000256" key="2">
    <source>
        <dbReference type="ARBA" id="ARBA00022741"/>
    </source>
</evidence>
<dbReference type="PANTHER" id="PTHR24220:SF86">
    <property type="entry name" value="ABC TRANSPORTER ABCH.1"/>
    <property type="match status" value="1"/>
</dbReference>
<name>A0ABT1TZ67_9GAMM</name>
<evidence type="ECO:0000313" key="6">
    <source>
        <dbReference type="Proteomes" id="UP001524586"/>
    </source>
</evidence>
<dbReference type="InterPro" id="IPR017871">
    <property type="entry name" value="ABC_transporter-like_CS"/>
</dbReference>
<keyword evidence="6" id="KW-1185">Reference proteome</keyword>
<dbReference type="CDD" id="cd03255">
    <property type="entry name" value="ABC_MJ0796_LolCDE_FtsE"/>
    <property type="match status" value="1"/>
</dbReference>
<dbReference type="PANTHER" id="PTHR24220">
    <property type="entry name" value="IMPORT ATP-BINDING PROTEIN"/>
    <property type="match status" value="1"/>
</dbReference>
<dbReference type="InterPro" id="IPR003593">
    <property type="entry name" value="AAA+_ATPase"/>
</dbReference>
<keyword evidence="3 5" id="KW-0067">ATP-binding</keyword>
<dbReference type="InterPro" id="IPR027417">
    <property type="entry name" value="P-loop_NTPase"/>
</dbReference>
<dbReference type="SUPFAM" id="SSF52540">
    <property type="entry name" value="P-loop containing nucleoside triphosphate hydrolases"/>
    <property type="match status" value="1"/>
</dbReference>
<dbReference type="Pfam" id="PF00005">
    <property type="entry name" value="ABC_tran"/>
    <property type="match status" value="1"/>
</dbReference>
<comment type="caution">
    <text evidence="5">The sequence shown here is derived from an EMBL/GenBank/DDBJ whole genome shotgun (WGS) entry which is preliminary data.</text>
</comment>
<evidence type="ECO:0000259" key="4">
    <source>
        <dbReference type="PROSITE" id="PS50893"/>
    </source>
</evidence>
<proteinExistence type="predicted"/>
<dbReference type="InterPro" id="IPR017911">
    <property type="entry name" value="MacB-like_ATP-bd"/>
</dbReference>